<evidence type="ECO:0000313" key="1">
    <source>
        <dbReference type="EMBL" id="KAF0548441.1"/>
    </source>
</evidence>
<accession>A0A8H4ESW2</accession>
<dbReference type="Proteomes" id="UP000439903">
    <property type="component" value="Unassembled WGS sequence"/>
</dbReference>
<organism evidence="1 2">
    <name type="scientific">Gigaspora margarita</name>
    <dbReference type="NCBI Taxonomy" id="4874"/>
    <lineage>
        <taxon>Eukaryota</taxon>
        <taxon>Fungi</taxon>
        <taxon>Fungi incertae sedis</taxon>
        <taxon>Mucoromycota</taxon>
        <taxon>Glomeromycotina</taxon>
        <taxon>Glomeromycetes</taxon>
        <taxon>Diversisporales</taxon>
        <taxon>Gigasporaceae</taxon>
        <taxon>Gigaspora</taxon>
    </lineage>
</organism>
<comment type="caution">
    <text evidence="1">The sequence shown here is derived from an EMBL/GenBank/DDBJ whole genome shotgun (WGS) entry which is preliminary data.</text>
</comment>
<proteinExistence type="predicted"/>
<dbReference type="EMBL" id="WTPW01000096">
    <property type="protein sequence ID" value="KAF0548441.1"/>
    <property type="molecule type" value="Genomic_DNA"/>
</dbReference>
<dbReference type="AlphaFoldDB" id="A0A8H4ESW2"/>
<gene>
    <name evidence="1" type="ORF">F8M41_025949</name>
</gene>
<reference evidence="1 2" key="1">
    <citation type="journal article" date="2019" name="Environ. Microbiol.">
        <title>At the nexus of three kingdoms: the genome of the mycorrhizal fungus Gigaspora margarita provides insights into plant, endobacterial and fungal interactions.</title>
        <authorList>
            <person name="Venice F."/>
            <person name="Ghignone S."/>
            <person name="Salvioli di Fossalunga A."/>
            <person name="Amselem J."/>
            <person name="Novero M."/>
            <person name="Xianan X."/>
            <person name="Sedzielewska Toro K."/>
            <person name="Morin E."/>
            <person name="Lipzen A."/>
            <person name="Grigoriev I.V."/>
            <person name="Henrissat B."/>
            <person name="Martin F.M."/>
            <person name="Bonfante P."/>
        </authorList>
    </citation>
    <scope>NUCLEOTIDE SEQUENCE [LARGE SCALE GENOMIC DNA]</scope>
    <source>
        <strain evidence="1 2">BEG34</strain>
    </source>
</reference>
<keyword evidence="2" id="KW-1185">Reference proteome</keyword>
<protein>
    <submittedName>
        <fullName evidence="1">Uncharacterized protein</fullName>
    </submittedName>
</protein>
<sequence>MQCIEVIEMHSEVVLKTLQCTSLKILKRYFQVQQSNIHDYLKENVWKSFLRCFFKAIDEEATFTTEFKKHSRHLCQNVL</sequence>
<evidence type="ECO:0000313" key="2">
    <source>
        <dbReference type="Proteomes" id="UP000439903"/>
    </source>
</evidence>
<name>A0A8H4ESW2_GIGMA</name>
<dbReference type="OrthoDB" id="10424096at2759"/>